<dbReference type="InterPro" id="IPR000477">
    <property type="entry name" value="RT_dom"/>
</dbReference>
<dbReference type="Pfam" id="PF00078">
    <property type="entry name" value="RVT_1"/>
    <property type="match status" value="1"/>
</dbReference>
<dbReference type="InterPro" id="IPR012337">
    <property type="entry name" value="RNaseH-like_sf"/>
</dbReference>
<organism evidence="5 6">
    <name type="scientific">Lasius niger</name>
    <name type="common">Black garden ant</name>
    <dbReference type="NCBI Taxonomy" id="67767"/>
    <lineage>
        <taxon>Eukaryota</taxon>
        <taxon>Metazoa</taxon>
        <taxon>Ecdysozoa</taxon>
        <taxon>Arthropoda</taxon>
        <taxon>Hexapoda</taxon>
        <taxon>Insecta</taxon>
        <taxon>Pterygota</taxon>
        <taxon>Neoptera</taxon>
        <taxon>Endopterygota</taxon>
        <taxon>Hymenoptera</taxon>
        <taxon>Apocrita</taxon>
        <taxon>Aculeata</taxon>
        <taxon>Formicoidea</taxon>
        <taxon>Formicidae</taxon>
        <taxon>Formicinae</taxon>
        <taxon>Lasius</taxon>
        <taxon>Lasius</taxon>
    </lineage>
</organism>
<dbReference type="GO" id="GO:0042575">
    <property type="term" value="C:DNA polymerase complex"/>
    <property type="evidence" value="ECO:0007669"/>
    <property type="project" value="UniProtKB-ARBA"/>
</dbReference>
<dbReference type="PaxDb" id="67767-A0A0J7KBZ0"/>
<dbReference type="EMBL" id="LBMM01009964">
    <property type="protein sequence ID" value="KMQ87756.1"/>
    <property type="molecule type" value="Genomic_DNA"/>
</dbReference>
<dbReference type="Gene3D" id="2.40.70.10">
    <property type="entry name" value="Acid Proteases"/>
    <property type="match status" value="1"/>
</dbReference>
<sequence length="1719" mass="193774">MDKSLEKLLDTQFELHGRISRAVDNLQKTGAAKVTLGMVEARLQTLESNWRKFEDNHELLRDAPKELLKGHNYAKENLRELAEEAYLNNKGLFLDGMRKLQQQEAAASTPQVVAETKSSSPRTTLPRIQLPQFSGKYEDWPAFRDLFTSILGRDTSTTSVEKLHYLKTCVKGEAELLIRNFPTTGENFERAWAALSSYYENKRLLVRAYLANFLSLPKMRNESAAELRKIFHGAKAAVSSLSGIKRPINSSEDLFVHLIVELLDPRSRREWETSISVTTEPPAYATLEKFLDRRLHTLESMQPLKSETSKPEPGSQKSTRSHLARKQEQKSNGNRPRCSLCQKDHFLMLCDDYKRKSATERKQHIEANNLCLNCLGRHKVSDCASKKDCTACGSRHHTSIHDACRETDVAKTSHIAHKPAEKSVAVLLATARVRVADRYGTWHFARALVDQGSESSIIEERLAQRLKLKRSPTSVSVFGVGGQKTAVSKGRVSLSLAPRSGGPAIHVSALVLPRLTVYAGRIDTDAYAWPHLQGLNLADPEYNASEPIEILLGADVYATILQSGLRKGGTRAPVAQNTSLGWILSGVIGEASVEPASHTHQCCIEEDISAVVRRFWEQEEVSMSAPALSKEDVECEEHFVRTHSRSSEGRYSVRLPVIAPLPDLSVTRRTAARVLKHMESRFTRDESLYALYAEFMRQYADLKHMTRVAPATDSARPHCCFLPHHGVMREASTSTKLRVVFNGSSTVPSGETLNKHLMTGPNLLPALFDVLLRWRRHRYVLATDIEKMYRQIDVHPEDRNLQRIVWRDHPGEEIREYQLNTVTYGLACAPFLAIRTLRQLAEDDGKAWPLGAAALRDDTYMDDILTGSSTILEAKKIKSQLIQICKAGGFPLKKWSANDATLLEDLTLEDKLQREPRWWLPGESHSTLGLQWHPHDDSFSFSTKLVRVETFTKRTVLSLSARLFDPLGWLSPTTIRAKILIQSTWLLKIDWDEPLPDADVSQWKEFQADLNSLEKIRIPRWLTGDVATSHCEIHGFADASERAYAAVVYLRTCNEKGQVEVRLVAAKTKVAPLKQVTLPRLELCAASLLTRLVAHLQRSLELSTQIHLWSDSTVALGWIQAHPASWKTYVANRVSEIQTSLPDARWHHIPGRENPADCASRGLSPRELVDHPLWWRGPLWLQMPSESWPSSSNNDTFDELPEKRFRCHATVAVLEEEPEMLTRYSSLSRLLRITAWCRRWRRVPRNTKVHSDARLDASLQVLSATELEEARLCWIRLIQSAKFKTALTAIHGGEYVPVRGPLAKLSPFLDGQNVLRVGGRLKHAAISHDARHPIILPGDSHFTRLVVEAFHRRTLHGGVQLTLGSIRQEYWIPRGRAIVKGCLHRCHTCVRWRAAATQPVMGDLPAPRVTPARPFFHTGVDYAGPVWLRTSKGRGHRASKAFLSIFVCLATRAVHLDVVSDYTTDAFLAAFRRFVARRGLCKSLYSDCGTNFVGADSQLRALFSASTKEGQHLAAQLAEERIEWRFNPPAAPNFGGIWEAAVKSTKHHLRRVIGETKLTYEEMATLLSQIESCLNSRPLQALSDDPEDLTALTPGHFLVGSALNAVPEPSLAEAPTSHLSRWQHLQQMRDHFWSRWSREYLHALAHRPKWLRTVDDIRVGRLCLVRSEISPPNKWPLARVEKIHPGPDGHIRVVAVRTATSFLTRPVNKLVLLPDSSEK</sequence>
<dbReference type="InterPro" id="IPR036397">
    <property type="entry name" value="RNaseH_sf"/>
</dbReference>
<dbReference type="Pfam" id="PF17921">
    <property type="entry name" value="Integrase_H2C2"/>
    <property type="match status" value="1"/>
</dbReference>
<dbReference type="Gene3D" id="3.30.70.270">
    <property type="match status" value="1"/>
</dbReference>
<dbReference type="SUPFAM" id="SSF53098">
    <property type="entry name" value="Ribonuclease H-like"/>
    <property type="match status" value="1"/>
</dbReference>
<evidence type="ECO:0000256" key="2">
    <source>
        <dbReference type="SAM" id="MobiDB-lite"/>
    </source>
</evidence>
<feature type="domain" description="Peptidase A2" evidence="3">
    <location>
        <begin position="445"/>
        <end position="482"/>
    </location>
</feature>
<dbReference type="Gene3D" id="3.10.10.10">
    <property type="entry name" value="HIV Type 1 Reverse Transcriptase, subunit A, domain 1"/>
    <property type="match status" value="1"/>
</dbReference>
<dbReference type="GO" id="GO:0071897">
    <property type="term" value="P:DNA biosynthetic process"/>
    <property type="evidence" value="ECO:0007669"/>
    <property type="project" value="UniProtKB-ARBA"/>
</dbReference>
<dbReference type="CDD" id="cd00303">
    <property type="entry name" value="retropepsin_like"/>
    <property type="match status" value="1"/>
</dbReference>
<proteinExistence type="predicted"/>
<dbReference type="Pfam" id="PF18701">
    <property type="entry name" value="DUF5641"/>
    <property type="match status" value="1"/>
</dbReference>
<dbReference type="InterPro" id="IPR005312">
    <property type="entry name" value="DUF1759"/>
</dbReference>
<feature type="region of interest" description="Disordered" evidence="2">
    <location>
        <begin position="106"/>
        <end position="125"/>
    </location>
</feature>
<evidence type="ECO:0000259" key="4">
    <source>
        <dbReference type="PROSITE" id="PS50994"/>
    </source>
</evidence>
<dbReference type="InterPro" id="IPR021109">
    <property type="entry name" value="Peptidase_aspartic_dom_sf"/>
</dbReference>
<dbReference type="GO" id="GO:0003676">
    <property type="term" value="F:nucleic acid binding"/>
    <property type="evidence" value="ECO:0007669"/>
    <property type="project" value="InterPro"/>
</dbReference>
<comment type="caution">
    <text evidence="5">The sequence shown here is derived from an EMBL/GenBank/DDBJ whole genome shotgun (WGS) entry which is preliminary data.</text>
</comment>
<dbReference type="OrthoDB" id="7700894at2759"/>
<dbReference type="Gene3D" id="3.30.420.10">
    <property type="entry name" value="Ribonuclease H-like superfamily/Ribonuclease H"/>
    <property type="match status" value="1"/>
</dbReference>
<dbReference type="InterPro" id="IPR040676">
    <property type="entry name" value="DUF5641"/>
</dbReference>
<dbReference type="GO" id="GO:0015074">
    <property type="term" value="P:DNA integration"/>
    <property type="evidence" value="ECO:0007669"/>
    <property type="project" value="InterPro"/>
</dbReference>
<dbReference type="InterPro" id="IPR043502">
    <property type="entry name" value="DNA/RNA_pol_sf"/>
</dbReference>
<dbReference type="InterPro" id="IPR008042">
    <property type="entry name" value="Retrotrans_Pao"/>
</dbReference>
<keyword evidence="6" id="KW-1185">Reference proteome</keyword>
<keyword evidence="1" id="KW-0378">Hydrolase</keyword>
<feature type="region of interest" description="Disordered" evidence="2">
    <location>
        <begin position="300"/>
        <end position="336"/>
    </location>
</feature>
<dbReference type="PROSITE" id="PS50175">
    <property type="entry name" value="ASP_PROT_RETROV"/>
    <property type="match status" value="1"/>
</dbReference>
<evidence type="ECO:0000259" key="3">
    <source>
        <dbReference type="PROSITE" id="PS50175"/>
    </source>
</evidence>
<feature type="domain" description="Integrase catalytic" evidence="4">
    <location>
        <begin position="1410"/>
        <end position="1602"/>
    </location>
</feature>
<dbReference type="Pfam" id="PF05380">
    <property type="entry name" value="Peptidase_A17"/>
    <property type="match status" value="1"/>
</dbReference>
<evidence type="ECO:0000313" key="6">
    <source>
        <dbReference type="Proteomes" id="UP000036403"/>
    </source>
</evidence>
<evidence type="ECO:0000313" key="5">
    <source>
        <dbReference type="EMBL" id="KMQ87756.1"/>
    </source>
</evidence>
<dbReference type="InterPro" id="IPR041588">
    <property type="entry name" value="Integrase_H2C2"/>
</dbReference>
<dbReference type="Pfam" id="PF03564">
    <property type="entry name" value="DUF1759"/>
    <property type="match status" value="1"/>
</dbReference>
<dbReference type="InterPro" id="IPR001995">
    <property type="entry name" value="Peptidase_A2_cat"/>
</dbReference>
<protein>
    <submittedName>
        <fullName evidence="5">Gag-pol protein</fullName>
    </submittedName>
</protein>
<accession>A0A0J7KBZ0</accession>
<gene>
    <name evidence="5" type="ORF">RF55_12876</name>
</gene>
<dbReference type="GO" id="GO:0006508">
    <property type="term" value="P:proteolysis"/>
    <property type="evidence" value="ECO:0007669"/>
    <property type="project" value="InterPro"/>
</dbReference>
<dbReference type="SUPFAM" id="SSF56672">
    <property type="entry name" value="DNA/RNA polymerases"/>
    <property type="match status" value="1"/>
</dbReference>
<dbReference type="InterPro" id="IPR001584">
    <property type="entry name" value="Integrase_cat-core"/>
</dbReference>
<name>A0A0J7KBZ0_LASNI</name>
<dbReference type="CDD" id="cd01644">
    <property type="entry name" value="RT_pepA17"/>
    <property type="match status" value="1"/>
</dbReference>
<dbReference type="PANTHER" id="PTHR47331">
    <property type="entry name" value="PHD-TYPE DOMAIN-CONTAINING PROTEIN"/>
    <property type="match status" value="1"/>
</dbReference>
<dbReference type="PANTHER" id="PTHR47331:SF5">
    <property type="entry name" value="RIBONUCLEASE H"/>
    <property type="match status" value="1"/>
</dbReference>
<dbReference type="PROSITE" id="PS50994">
    <property type="entry name" value="INTEGRASE"/>
    <property type="match status" value="1"/>
</dbReference>
<dbReference type="GO" id="GO:0004190">
    <property type="term" value="F:aspartic-type endopeptidase activity"/>
    <property type="evidence" value="ECO:0007669"/>
    <property type="project" value="InterPro"/>
</dbReference>
<feature type="compositionally biased region" description="Polar residues" evidence="2">
    <location>
        <begin position="106"/>
        <end position="123"/>
    </location>
</feature>
<dbReference type="Proteomes" id="UP000036403">
    <property type="component" value="Unassembled WGS sequence"/>
</dbReference>
<reference evidence="5 6" key="1">
    <citation type="submission" date="2015-04" db="EMBL/GenBank/DDBJ databases">
        <title>Lasius niger genome sequencing.</title>
        <authorList>
            <person name="Konorov E.A."/>
            <person name="Nikitin M.A."/>
            <person name="Kirill M.V."/>
            <person name="Chang P."/>
        </authorList>
    </citation>
    <scope>NUCLEOTIDE SEQUENCE [LARGE SCALE GENOMIC DNA]</scope>
    <source>
        <tissue evidence="5">Whole</tissue>
    </source>
</reference>
<dbReference type="STRING" id="67767.A0A0J7KBZ0"/>
<dbReference type="InterPro" id="IPR043128">
    <property type="entry name" value="Rev_trsase/Diguanyl_cyclase"/>
</dbReference>
<evidence type="ECO:0000256" key="1">
    <source>
        <dbReference type="ARBA" id="ARBA00022801"/>
    </source>
</evidence>